<keyword evidence="2" id="KW-1185">Reference proteome</keyword>
<comment type="caution">
    <text evidence="1">The sequence shown here is derived from an EMBL/GenBank/DDBJ whole genome shotgun (WGS) entry which is preliminary data.</text>
</comment>
<evidence type="ECO:0000313" key="1">
    <source>
        <dbReference type="EMBL" id="KAL3846063.1"/>
    </source>
</evidence>
<accession>A0ABD3UD56</accession>
<protein>
    <submittedName>
        <fullName evidence="1">Uncharacterized protein</fullName>
    </submittedName>
</protein>
<name>A0ABD3UD56_9LAMI</name>
<evidence type="ECO:0000313" key="2">
    <source>
        <dbReference type="Proteomes" id="UP001634393"/>
    </source>
</evidence>
<dbReference type="AlphaFoldDB" id="A0ABD3UD56"/>
<dbReference type="EMBL" id="JBJXBP010000002">
    <property type="protein sequence ID" value="KAL3846063.1"/>
    <property type="molecule type" value="Genomic_DNA"/>
</dbReference>
<proteinExistence type="predicted"/>
<gene>
    <name evidence="1" type="ORF">ACJIZ3_003466</name>
</gene>
<organism evidence="1 2">
    <name type="scientific">Penstemon smallii</name>
    <dbReference type="NCBI Taxonomy" id="265156"/>
    <lineage>
        <taxon>Eukaryota</taxon>
        <taxon>Viridiplantae</taxon>
        <taxon>Streptophyta</taxon>
        <taxon>Embryophyta</taxon>
        <taxon>Tracheophyta</taxon>
        <taxon>Spermatophyta</taxon>
        <taxon>Magnoliopsida</taxon>
        <taxon>eudicotyledons</taxon>
        <taxon>Gunneridae</taxon>
        <taxon>Pentapetalae</taxon>
        <taxon>asterids</taxon>
        <taxon>lamiids</taxon>
        <taxon>Lamiales</taxon>
        <taxon>Plantaginaceae</taxon>
        <taxon>Cheloneae</taxon>
        <taxon>Penstemon</taxon>
    </lineage>
</organism>
<reference evidence="1 2" key="1">
    <citation type="submission" date="2024-12" db="EMBL/GenBank/DDBJ databases">
        <title>The unique morphological basis and parallel evolutionary history of personate flowers in Penstemon.</title>
        <authorList>
            <person name="Depatie T.H."/>
            <person name="Wessinger C.A."/>
        </authorList>
    </citation>
    <scope>NUCLEOTIDE SEQUENCE [LARGE SCALE GENOMIC DNA]</scope>
    <source>
        <strain evidence="1">WTNN_2</strain>
        <tissue evidence="1">Leaf</tissue>
    </source>
</reference>
<dbReference type="Proteomes" id="UP001634393">
    <property type="component" value="Unassembled WGS sequence"/>
</dbReference>
<sequence>MAHVSATKMNNHTRYNAFLVFDLKITNSSDDRYLVFLDDEERSRGQSGPFSQQVYNNLGDDNVFKICFWETDTKKRKSGLLVRGIELRPSNDP</sequence>